<dbReference type="RefSeq" id="WP_229534780.1">
    <property type="nucleotide sequence ID" value="NZ_JAJHJB010000010.1"/>
</dbReference>
<protein>
    <submittedName>
        <fullName evidence="2">HNH endonuclease</fullName>
    </submittedName>
</protein>
<keyword evidence="2" id="KW-0255">Endonuclease</keyword>
<feature type="domain" description="HNH nuclease" evidence="1">
    <location>
        <begin position="188"/>
        <end position="229"/>
    </location>
</feature>
<dbReference type="Gene3D" id="3.90.75.20">
    <property type="match status" value="1"/>
</dbReference>
<accession>A0ABS8HQT7</accession>
<gene>
    <name evidence="2" type="ORF">LMF89_09165</name>
</gene>
<keyword evidence="3" id="KW-1185">Reference proteome</keyword>
<keyword evidence="2" id="KW-0540">Nuclease</keyword>
<evidence type="ECO:0000313" key="3">
    <source>
        <dbReference type="Proteomes" id="UP001165492"/>
    </source>
</evidence>
<dbReference type="Proteomes" id="UP001165492">
    <property type="component" value="Unassembled WGS sequence"/>
</dbReference>
<evidence type="ECO:0000313" key="2">
    <source>
        <dbReference type="EMBL" id="MCC5465530.1"/>
    </source>
</evidence>
<dbReference type="InterPro" id="IPR003615">
    <property type="entry name" value="HNH_nuc"/>
</dbReference>
<comment type="caution">
    <text evidence="2">The sequence shown here is derived from an EMBL/GenBank/DDBJ whole genome shotgun (WGS) entry which is preliminary data.</text>
</comment>
<sequence>MANIINDNTPKSWDCSYCGAKFNLSTLQRYNYRNKNARKFYCNKICYHNSTVGHECYIKKNPSIPIDGFCSHCKKHIILTQTQRKRIKINKNYNIYCSKDCSNKNRIDNAIKIVMKCDGCGESFIASENQRLIPSEKKYCNNECYHKHRTGEKNPNWNGGKVVDKNGYIYIHYPSHPNANCNGYVFEHRLIVEKHLGRYLRKDEIVHHKDENKNNNCIENLQVMSNEEHIKYHYEKGTYKLNGAT</sequence>
<name>A0ABS8HQT7_9FIRM</name>
<proteinExistence type="predicted"/>
<dbReference type="InterPro" id="IPR044925">
    <property type="entry name" value="His-Me_finger_sf"/>
</dbReference>
<dbReference type="Pfam" id="PF13392">
    <property type="entry name" value="HNH_3"/>
    <property type="match status" value="1"/>
</dbReference>
<reference evidence="2" key="1">
    <citation type="submission" date="2021-11" db="EMBL/GenBank/DDBJ databases">
        <title>Description of a new species Pelosinus isolated from the bottom sediments of Lake Baikal.</title>
        <authorList>
            <person name="Zakharyuk A."/>
        </authorList>
    </citation>
    <scope>NUCLEOTIDE SEQUENCE</scope>
    <source>
        <strain evidence="2">Bkl1</strain>
    </source>
</reference>
<dbReference type="SUPFAM" id="SSF54060">
    <property type="entry name" value="His-Me finger endonucleases"/>
    <property type="match status" value="1"/>
</dbReference>
<dbReference type="EMBL" id="JAJHJB010000010">
    <property type="protein sequence ID" value="MCC5465530.1"/>
    <property type="molecule type" value="Genomic_DNA"/>
</dbReference>
<dbReference type="GO" id="GO:0004519">
    <property type="term" value="F:endonuclease activity"/>
    <property type="evidence" value="ECO:0007669"/>
    <property type="project" value="UniProtKB-KW"/>
</dbReference>
<keyword evidence="2" id="KW-0378">Hydrolase</keyword>
<evidence type="ECO:0000259" key="1">
    <source>
        <dbReference type="Pfam" id="PF13392"/>
    </source>
</evidence>
<organism evidence="2 3">
    <name type="scientific">Pelosinus baikalensis</name>
    <dbReference type="NCBI Taxonomy" id="2892015"/>
    <lineage>
        <taxon>Bacteria</taxon>
        <taxon>Bacillati</taxon>
        <taxon>Bacillota</taxon>
        <taxon>Negativicutes</taxon>
        <taxon>Selenomonadales</taxon>
        <taxon>Sporomusaceae</taxon>
        <taxon>Pelosinus</taxon>
    </lineage>
</organism>